<organism evidence="1 2">
    <name type="scientific">candidate division MSBL1 archaeon SCGC-AAA385D11</name>
    <dbReference type="NCBI Taxonomy" id="1698286"/>
    <lineage>
        <taxon>Archaea</taxon>
        <taxon>Methanobacteriati</taxon>
        <taxon>Methanobacteriota</taxon>
        <taxon>candidate division MSBL1</taxon>
    </lineage>
</organism>
<sequence>MFKTTQISSYRMTLPEHYYVEMPLVKDLIKILHQAIPPVNNKYFLKAPEKLHKSGGRSVIKNLGE</sequence>
<dbReference type="AlphaFoldDB" id="A0A133VN80"/>
<dbReference type="EMBL" id="LHYK01000027">
    <property type="protein sequence ID" value="KXB07871.1"/>
    <property type="molecule type" value="Genomic_DNA"/>
</dbReference>
<keyword evidence="2" id="KW-1185">Reference proteome</keyword>
<gene>
    <name evidence="1" type="ORF">AKJ58_01575</name>
</gene>
<proteinExistence type="predicted"/>
<name>A0A133VN80_9EURY</name>
<protein>
    <submittedName>
        <fullName evidence="1">Uncharacterized protein</fullName>
    </submittedName>
</protein>
<accession>A0A133VN80</accession>
<dbReference type="Proteomes" id="UP000070256">
    <property type="component" value="Unassembled WGS sequence"/>
</dbReference>
<evidence type="ECO:0000313" key="1">
    <source>
        <dbReference type="EMBL" id="KXB07871.1"/>
    </source>
</evidence>
<evidence type="ECO:0000313" key="2">
    <source>
        <dbReference type="Proteomes" id="UP000070256"/>
    </source>
</evidence>
<comment type="caution">
    <text evidence="1">The sequence shown here is derived from an EMBL/GenBank/DDBJ whole genome shotgun (WGS) entry which is preliminary data.</text>
</comment>
<reference evidence="1 2" key="1">
    <citation type="journal article" date="2016" name="Sci. Rep.">
        <title>Metabolic traits of an uncultured archaeal lineage -MSBL1- from brine pools of the Red Sea.</title>
        <authorList>
            <person name="Mwirichia R."/>
            <person name="Alam I."/>
            <person name="Rashid M."/>
            <person name="Vinu M."/>
            <person name="Ba-Alawi W."/>
            <person name="Anthony Kamau A."/>
            <person name="Kamanda Ngugi D."/>
            <person name="Goker M."/>
            <person name="Klenk H.P."/>
            <person name="Bajic V."/>
            <person name="Stingl U."/>
        </authorList>
    </citation>
    <scope>NUCLEOTIDE SEQUENCE [LARGE SCALE GENOMIC DNA]</scope>
    <source>
        <strain evidence="1">SCGC-AAA385D11</strain>
    </source>
</reference>